<dbReference type="InterPro" id="IPR036890">
    <property type="entry name" value="HATPase_C_sf"/>
</dbReference>
<dbReference type="InterPro" id="IPR029016">
    <property type="entry name" value="GAF-like_dom_sf"/>
</dbReference>
<dbReference type="Gene3D" id="1.20.5.1930">
    <property type="match status" value="1"/>
</dbReference>
<comment type="caution">
    <text evidence="7">The sequence shown here is derived from an EMBL/GenBank/DDBJ whole genome shotgun (WGS) entry which is preliminary data.</text>
</comment>
<dbReference type="Gene3D" id="3.30.565.10">
    <property type="entry name" value="Histidine kinase-like ATPase, C-terminal domain"/>
    <property type="match status" value="1"/>
</dbReference>
<keyword evidence="8" id="KW-1185">Reference proteome</keyword>
<evidence type="ECO:0000256" key="1">
    <source>
        <dbReference type="ARBA" id="ARBA00022679"/>
    </source>
</evidence>
<feature type="domain" description="GAF" evidence="5">
    <location>
        <begin position="60"/>
        <end position="206"/>
    </location>
</feature>
<dbReference type="Pfam" id="PF02518">
    <property type="entry name" value="HATPase_c"/>
    <property type="match status" value="1"/>
</dbReference>
<dbReference type="PANTHER" id="PTHR24421:SF56">
    <property type="entry name" value="OXYGEN SENSOR HISTIDINE KINASE RESPONSE REGULATOR DOST"/>
    <property type="match status" value="1"/>
</dbReference>
<keyword evidence="3" id="KW-0902">Two-component regulatory system</keyword>
<feature type="domain" description="Histidine kinase/HSP90-like ATPase" evidence="6">
    <location>
        <begin position="522"/>
        <end position="610"/>
    </location>
</feature>
<feature type="region of interest" description="Disordered" evidence="4">
    <location>
        <begin position="259"/>
        <end position="279"/>
    </location>
</feature>
<dbReference type="EMBL" id="JAMTCP010000013">
    <property type="protein sequence ID" value="MCP2259106.1"/>
    <property type="molecule type" value="Genomic_DNA"/>
</dbReference>
<dbReference type="PANTHER" id="PTHR24421">
    <property type="entry name" value="NITRATE/NITRITE SENSOR PROTEIN NARX-RELATED"/>
    <property type="match status" value="1"/>
</dbReference>
<dbReference type="RefSeq" id="WP_253670016.1">
    <property type="nucleotide sequence ID" value="NZ_JAMTCP010000013.1"/>
</dbReference>
<dbReference type="SUPFAM" id="SSF55874">
    <property type="entry name" value="ATPase domain of HSP90 chaperone/DNA topoisomerase II/histidine kinase"/>
    <property type="match status" value="1"/>
</dbReference>
<dbReference type="Proteomes" id="UP001205311">
    <property type="component" value="Unassembled WGS sequence"/>
</dbReference>
<feature type="compositionally biased region" description="Acidic residues" evidence="4">
    <location>
        <begin position="321"/>
        <end position="333"/>
    </location>
</feature>
<name>A0ABT1HUA3_STRSD</name>
<evidence type="ECO:0000256" key="3">
    <source>
        <dbReference type="ARBA" id="ARBA00023012"/>
    </source>
</evidence>
<dbReference type="Pfam" id="PF07730">
    <property type="entry name" value="HisKA_3"/>
    <property type="match status" value="1"/>
</dbReference>
<evidence type="ECO:0000313" key="8">
    <source>
        <dbReference type="Proteomes" id="UP001205311"/>
    </source>
</evidence>
<keyword evidence="2" id="KW-0418">Kinase</keyword>
<evidence type="ECO:0000256" key="4">
    <source>
        <dbReference type="SAM" id="MobiDB-lite"/>
    </source>
</evidence>
<dbReference type="Pfam" id="PF01590">
    <property type="entry name" value="GAF"/>
    <property type="match status" value="1"/>
</dbReference>
<dbReference type="SMART" id="SM00387">
    <property type="entry name" value="HATPase_c"/>
    <property type="match status" value="1"/>
</dbReference>
<proteinExistence type="predicted"/>
<evidence type="ECO:0000259" key="5">
    <source>
        <dbReference type="SMART" id="SM00065"/>
    </source>
</evidence>
<dbReference type="InterPro" id="IPR011712">
    <property type="entry name" value="Sig_transdc_His_kin_sub3_dim/P"/>
</dbReference>
<keyword evidence="1" id="KW-0808">Transferase</keyword>
<dbReference type="Pfam" id="PF13185">
    <property type="entry name" value="GAF_2"/>
    <property type="match status" value="1"/>
</dbReference>
<evidence type="ECO:0000313" key="7">
    <source>
        <dbReference type="EMBL" id="MCP2259106.1"/>
    </source>
</evidence>
<accession>A0ABT1HUA3</accession>
<evidence type="ECO:0000256" key="2">
    <source>
        <dbReference type="ARBA" id="ARBA00022777"/>
    </source>
</evidence>
<dbReference type="SUPFAM" id="SSF55781">
    <property type="entry name" value="GAF domain-like"/>
    <property type="match status" value="2"/>
</dbReference>
<dbReference type="SMART" id="SM00065">
    <property type="entry name" value="GAF"/>
    <property type="match status" value="2"/>
</dbReference>
<sequence>MAEEIPVDPSLAAPVRAPLSGLRLDELLGEVQDRLAEIVRTRDRLQGLLDAVLAVAAGLELDTTLRRIVTAATELVDARYGALGVLGPGGGISRFVHVGIDEETRAKMGDLPQGRGLLGQLIHDPRPLRLADLTAHRASVGFPPHHPPMRTFLGVPVLVREEVFGNLYLTEKREGEFTADDEVVVRALAAAAGIAVDNARLFEQTRLRQRWLEASSEITTELLSGAATEDALRLIARRALELARADCAVIVLRGPGAGPGAGPGRVAASAGDPDTDALDSPVAANLPLVSEVLTGGAPVLSSDLLADAEPDLDPDRPDSPAPDDVDGDEDCGDGDGGQPHPLAGWGPALAVPLVSDRAGASATGVPAGVVLALRRRGGEPFLPGEVPLLASFADQAAIALELAAKHHAQRELDVLADRDRIARDLHDHVIQRLFATGLGLQGTLRRSADPEVRRRIQQAVEQLDQTVREIRTSIFDLHTPAGAEETSLRRRLLDVVSEASAGGDMTPAVRVSGPVDTLVPPELGQHAVAVLREAVSNAVRHGRASTVDVIVDAGDDLVLEVVDDGVGIDPAVARSGLRNLEQRATECGGTFTVRPEPGGGTRLRWQAPLK</sequence>
<dbReference type="InterPro" id="IPR050482">
    <property type="entry name" value="Sensor_HK_TwoCompSys"/>
</dbReference>
<feature type="domain" description="GAF" evidence="5">
    <location>
        <begin position="227"/>
        <end position="410"/>
    </location>
</feature>
<gene>
    <name evidence="7" type="ORF">LX15_002807</name>
</gene>
<dbReference type="Gene3D" id="3.30.450.40">
    <property type="match status" value="2"/>
</dbReference>
<organism evidence="7 8">
    <name type="scientific">Streptoalloteichus tenebrarius (strain ATCC 17920 / DSM 40477 / JCM 4838 / CBS 697.72 / NBRC 16177 / NCIMB 11028 / NRRL B-12390 / A12253. 1 / ISP 5477)</name>
    <name type="common">Streptomyces tenebrarius</name>
    <dbReference type="NCBI Taxonomy" id="1933"/>
    <lineage>
        <taxon>Bacteria</taxon>
        <taxon>Bacillati</taxon>
        <taxon>Actinomycetota</taxon>
        <taxon>Actinomycetes</taxon>
        <taxon>Pseudonocardiales</taxon>
        <taxon>Pseudonocardiaceae</taxon>
        <taxon>Streptoalloteichus</taxon>
    </lineage>
</organism>
<dbReference type="CDD" id="cd16917">
    <property type="entry name" value="HATPase_UhpB-NarQ-NarX-like"/>
    <property type="match status" value="1"/>
</dbReference>
<protein>
    <submittedName>
        <fullName evidence="7">GAF domain-containing protein</fullName>
    </submittedName>
</protein>
<dbReference type="InterPro" id="IPR003018">
    <property type="entry name" value="GAF"/>
</dbReference>
<feature type="region of interest" description="Disordered" evidence="4">
    <location>
        <begin position="307"/>
        <end position="345"/>
    </location>
</feature>
<reference evidence="7 8" key="1">
    <citation type="submission" date="2022-06" db="EMBL/GenBank/DDBJ databases">
        <title>Genomic Encyclopedia of Archaeal and Bacterial Type Strains, Phase II (KMG-II): from individual species to whole genera.</title>
        <authorList>
            <person name="Goeker M."/>
        </authorList>
    </citation>
    <scope>NUCLEOTIDE SEQUENCE [LARGE SCALE GENOMIC DNA]</scope>
    <source>
        <strain evidence="7 8">DSM 40477</strain>
    </source>
</reference>
<dbReference type="InterPro" id="IPR003594">
    <property type="entry name" value="HATPase_dom"/>
</dbReference>
<evidence type="ECO:0000259" key="6">
    <source>
        <dbReference type="SMART" id="SM00387"/>
    </source>
</evidence>